<comment type="similarity">
    <text evidence="1">Belongs to the ABC transporter superfamily.</text>
</comment>
<evidence type="ECO:0000256" key="4">
    <source>
        <dbReference type="ARBA" id="ARBA00022840"/>
    </source>
</evidence>
<dbReference type="SMART" id="SM00382">
    <property type="entry name" value="AAA"/>
    <property type="match status" value="1"/>
</dbReference>
<evidence type="ECO:0000256" key="1">
    <source>
        <dbReference type="ARBA" id="ARBA00005417"/>
    </source>
</evidence>
<keyword evidence="2" id="KW-0813">Transport</keyword>
<dbReference type="InterPro" id="IPR050093">
    <property type="entry name" value="ABC_SmlMolc_Importer"/>
</dbReference>
<dbReference type="Pfam" id="PF00005">
    <property type="entry name" value="ABC_tran"/>
    <property type="match status" value="1"/>
</dbReference>
<dbReference type="Gene3D" id="3.40.50.300">
    <property type="entry name" value="P-loop containing nucleotide triphosphate hydrolases"/>
    <property type="match status" value="1"/>
</dbReference>
<feature type="domain" description="ABC transporter" evidence="5">
    <location>
        <begin position="16"/>
        <end position="242"/>
    </location>
</feature>
<comment type="caution">
    <text evidence="6">The sequence shown here is derived from an EMBL/GenBank/DDBJ whole genome shotgun (WGS) entry which is preliminary data.</text>
</comment>
<name>A0ABS3J858_9HYPH</name>
<proteinExistence type="inferred from homology"/>
<evidence type="ECO:0000313" key="7">
    <source>
        <dbReference type="Proteomes" id="UP000664288"/>
    </source>
</evidence>
<accession>A0ABS3J858</accession>
<dbReference type="InterPro" id="IPR003439">
    <property type="entry name" value="ABC_transporter-like_ATP-bd"/>
</dbReference>
<organism evidence="6 7">
    <name type="scientific">Jiella sonneratiae</name>
    <dbReference type="NCBI Taxonomy" id="2816856"/>
    <lineage>
        <taxon>Bacteria</taxon>
        <taxon>Pseudomonadati</taxon>
        <taxon>Pseudomonadota</taxon>
        <taxon>Alphaproteobacteria</taxon>
        <taxon>Hyphomicrobiales</taxon>
        <taxon>Aurantimonadaceae</taxon>
        <taxon>Jiella</taxon>
    </lineage>
</organism>
<keyword evidence="4 6" id="KW-0067">ATP-binding</keyword>
<dbReference type="InterPro" id="IPR003593">
    <property type="entry name" value="AAA+_ATPase"/>
</dbReference>
<dbReference type="InterPro" id="IPR027417">
    <property type="entry name" value="P-loop_NTPase"/>
</dbReference>
<dbReference type="InterPro" id="IPR017871">
    <property type="entry name" value="ABC_transporter-like_CS"/>
</dbReference>
<dbReference type="SUPFAM" id="SSF52540">
    <property type="entry name" value="P-loop containing nucleoside triphosphate hydrolases"/>
    <property type="match status" value="1"/>
</dbReference>
<dbReference type="RefSeq" id="WP_207352520.1">
    <property type="nucleotide sequence ID" value="NZ_JAFMPY010000027.1"/>
</dbReference>
<dbReference type="EMBL" id="JAFMPY010000027">
    <property type="protein sequence ID" value="MBO0905849.1"/>
    <property type="molecule type" value="Genomic_DNA"/>
</dbReference>
<evidence type="ECO:0000313" key="6">
    <source>
        <dbReference type="EMBL" id="MBO0905849.1"/>
    </source>
</evidence>
<dbReference type="PROSITE" id="PS50893">
    <property type="entry name" value="ABC_TRANSPORTER_2"/>
    <property type="match status" value="1"/>
</dbReference>
<dbReference type="PANTHER" id="PTHR42781">
    <property type="entry name" value="SPERMIDINE/PUTRESCINE IMPORT ATP-BINDING PROTEIN POTA"/>
    <property type="match status" value="1"/>
</dbReference>
<dbReference type="PROSITE" id="PS00211">
    <property type="entry name" value="ABC_TRANSPORTER_1"/>
    <property type="match status" value="1"/>
</dbReference>
<keyword evidence="3" id="KW-0547">Nucleotide-binding</keyword>
<protein>
    <submittedName>
        <fullName evidence="6">ATP-binding cassette domain-containing protein</fullName>
    </submittedName>
</protein>
<evidence type="ECO:0000256" key="2">
    <source>
        <dbReference type="ARBA" id="ARBA00022448"/>
    </source>
</evidence>
<evidence type="ECO:0000259" key="5">
    <source>
        <dbReference type="PROSITE" id="PS50893"/>
    </source>
</evidence>
<evidence type="ECO:0000256" key="3">
    <source>
        <dbReference type="ARBA" id="ARBA00022741"/>
    </source>
</evidence>
<dbReference type="PANTHER" id="PTHR42781:SF4">
    <property type="entry name" value="SPERMIDINE_PUTRESCINE IMPORT ATP-BINDING PROTEIN POTA"/>
    <property type="match status" value="1"/>
</dbReference>
<dbReference type="Proteomes" id="UP000664288">
    <property type="component" value="Unassembled WGS sequence"/>
</dbReference>
<gene>
    <name evidence="6" type="ORF">J1C47_19565</name>
</gene>
<reference evidence="6 7" key="1">
    <citation type="submission" date="2021-03" db="EMBL/GenBank/DDBJ databases">
        <title>Whole genome sequence of Jiella sp. MQZ13P-4.</title>
        <authorList>
            <person name="Tuo L."/>
        </authorList>
    </citation>
    <scope>NUCLEOTIDE SEQUENCE [LARGE SCALE GENOMIC DNA]</scope>
    <source>
        <strain evidence="6 7">MQZ13P-4</strain>
    </source>
</reference>
<sequence length="244" mass="25347">MRSTPGKAEAGATPAGLVLDGVEIRLEGRSLLALDRTVLPGETLTVMGPSGSGKSTLFAFLAGFLDPAFTARGRVLLDGRDLTGLSPQARRVGLMFQDALLFPHMSVGGNLLFAVPGRVKGRKLRHAAVEAMLSDVGLDGFFARDPATLSGGQAARVALARTLIAEPRALLLDEPFSPLDQALRAATRDLVFDRIEARNIPAILVTHDPADAKAARGAIVEIGGAQAELQATPAAAAAGSRAAR</sequence>
<dbReference type="GO" id="GO:0005524">
    <property type="term" value="F:ATP binding"/>
    <property type="evidence" value="ECO:0007669"/>
    <property type="project" value="UniProtKB-KW"/>
</dbReference>
<keyword evidence="7" id="KW-1185">Reference proteome</keyword>